<dbReference type="SUPFAM" id="SSF52047">
    <property type="entry name" value="RNI-like"/>
    <property type="match status" value="1"/>
</dbReference>
<dbReference type="GO" id="GO:0005930">
    <property type="term" value="C:axoneme"/>
    <property type="evidence" value="ECO:0007669"/>
    <property type="project" value="UniProtKB-SubCell"/>
</dbReference>
<evidence type="ECO:0000313" key="3">
    <source>
        <dbReference type="EMBL" id="SZX72880.1"/>
    </source>
</evidence>
<proteinExistence type="predicted"/>
<evidence type="ECO:0000256" key="1">
    <source>
        <dbReference type="ARBA" id="ARBA00004430"/>
    </source>
</evidence>
<dbReference type="Gene3D" id="3.80.10.10">
    <property type="entry name" value="Ribonuclease Inhibitor"/>
    <property type="match status" value="1"/>
</dbReference>
<dbReference type="AlphaFoldDB" id="A0A383W6Q0"/>
<protein>
    <submittedName>
        <fullName evidence="3">Uncharacterized protein</fullName>
    </submittedName>
</protein>
<name>A0A383W6Q0_TETOB</name>
<evidence type="ECO:0000256" key="2">
    <source>
        <dbReference type="SAM" id="MobiDB-lite"/>
    </source>
</evidence>
<feature type="compositionally biased region" description="Low complexity" evidence="2">
    <location>
        <begin position="415"/>
        <end position="425"/>
    </location>
</feature>
<accession>A0A383W6Q0</accession>
<reference evidence="3 4" key="1">
    <citation type="submission" date="2016-10" db="EMBL/GenBank/DDBJ databases">
        <authorList>
            <person name="Cai Z."/>
        </authorList>
    </citation>
    <scope>NUCLEOTIDE SEQUENCE [LARGE SCALE GENOMIC DNA]</scope>
</reference>
<evidence type="ECO:0000313" key="4">
    <source>
        <dbReference type="Proteomes" id="UP000256970"/>
    </source>
</evidence>
<sequence length="569" mass="61116">MAAAGEALKAAAAPPAAAAAAPAAATAEMAGPHTARTATAAAPHSAGAAPPSSCKLQLQLLGCSWRAKYPEEHPSALPLPSCFLQHLPAATLTQLVCAMDFSAPHHLAALCSLTALRSWEVLPQQRGGPVLTHCSSTVLRPMSALQQLTALKFDRVRSGQFVHLQLLQLQRLVVDIKRAAGLYSARQRQQQQQLGEPVQAAAEQLQLQLAHLMSLSYLECSGTEMLPSDELPASLRALKWSCNRDHSIEEVAVSVQPLLQLSRLQQLDLSFPTSQPAVEEQQQLGSLRQLTAVSIAAHLRGTITGLEQAWAVLPLTRLELVTHTRSVDDEPYMLLPAAALHALSGLTRLEALTLGHDLFDDRTADFAEPFYGDCGLVEATFAQLAAALQPLTALQHLELHYLGLRGDVPSEQHVAAHPAAADQAATGGVPLQQQQQQQPEEEDAAGSTDSSYTSDESDSSDESDLPPEEGRGMFWEWLQSQPARYHSAAGVLALSAAVCSLPCLQGLQLQLPVSLQPGEQQPGQPAELMQRLKQQRQHCRLRKMECSLAACKLSRGCEHLLIVLGGMHA</sequence>
<feature type="compositionally biased region" description="Acidic residues" evidence="2">
    <location>
        <begin position="455"/>
        <end position="467"/>
    </location>
</feature>
<feature type="region of interest" description="Disordered" evidence="2">
    <location>
        <begin position="30"/>
        <end position="49"/>
    </location>
</feature>
<comment type="subcellular location">
    <subcellularLocation>
        <location evidence="1">Cytoplasm</location>
        <location evidence="1">Cytoskeleton</location>
        <location evidence="1">Cilium axoneme</location>
    </subcellularLocation>
</comment>
<keyword evidence="4" id="KW-1185">Reference proteome</keyword>
<organism evidence="3 4">
    <name type="scientific">Tetradesmus obliquus</name>
    <name type="common">Green alga</name>
    <name type="synonym">Acutodesmus obliquus</name>
    <dbReference type="NCBI Taxonomy" id="3088"/>
    <lineage>
        <taxon>Eukaryota</taxon>
        <taxon>Viridiplantae</taxon>
        <taxon>Chlorophyta</taxon>
        <taxon>core chlorophytes</taxon>
        <taxon>Chlorophyceae</taxon>
        <taxon>CS clade</taxon>
        <taxon>Sphaeropleales</taxon>
        <taxon>Scenedesmaceae</taxon>
        <taxon>Tetradesmus</taxon>
    </lineage>
</organism>
<gene>
    <name evidence="3" type="ORF">BQ4739_LOCUS13019</name>
</gene>
<dbReference type="Proteomes" id="UP000256970">
    <property type="component" value="Unassembled WGS sequence"/>
</dbReference>
<dbReference type="EMBL" id="FNXT01001171">
    <property type="protein sequence ID" value="SZX72880.1"/>
    <property type="molecule type" value="Genomic_DNA"/>
</dbReference>
<dbReference type="InterPro" id="IPR032675">
    <property type="entry name" value="LRR_dom_sf"/>
</dbReference>
<feature type="region of interest" description="Disordered" evidence="2">
    <location>
        <begin position="413"/>
        <end position="470"/>
    </location>
</feature>